<sequence>MSPKGELERKGREKILRALKGKGPNHGSGSWITSFQGLLSKHNSIGIFHSFKFLLISSSNVKFGRPLPLFTLLSRLMMPLCTGASRSLRWTCPNHLHRR</sequence>
<organism evidence="1">
    <name type="scientific">Zea mays</name>
    <name type="common">Maize</name>
    <dbReference type="NCBI Taxonomy" id="4577"/>
    <lineage>
        <taxon>Eukaryota</taxon>
        <taxon>Viridiplantae</taxon>
        <taxon>Streptophyta</taxon>
        <taxon>Embryophyta</taxon>
        <taxon>Tracheophyta</taxon>
        <taxon>Spermatophyta</taxon>
        <taxon>Magnoliopsida</taxon>
        <taxon>Liliopsida</taxon>
        <taxon>Poales</taxon>
        <taxon>Poaceae</taxon>
        <taxon>PACMAD clade</taxon>
        <taxon>Panicoideae</taxon>
        <taxon>Andropogonodae</taxon>
        <taxon>Andropogoneae</taxon>
        <taxon>Tripsacinae</taxon>
        <taxon>Zea</taxon>
    </lineage>
</organism>
<dbReference type="AlphaFoldDB" id="A0A3L6E3M0"/>
<accession>A0A3L6E3M0</accession>
<evidence type="ECO:0000313" key="1">
    <source>
        <dbReference type="EMBL" id="PWZ14777.1"/>
    </source>
</evidence>
<protein>
    <submittedName>
        <fullName evidence="1">Uncharacterized protein</fullName>
    </submittedName>
</protein>
<reference evidence="1" key="1">
    <citation type="journal article" date="2018" name="Nat. Genet.">
        <title>Extensive intraspecific gene order and gene structural variations between Mo17 and other maize genomes.</title>
        <authorList>
            <person name="Sun S."/>
            <person name="Zhou Y."/>
            <person name="Chen J."/>
            <person name="Shi J."/>
            <person name="Zhao H."/>
            <person name="Zhao H."/>
            <person name="Song W."/>
            <person name="Zhang M."/>
            <person name="Cui Y."/>
            <person name="Dong X."/>
            <person name="Liu H."/>
            <person name="Ma X."/>
            <person name="Jiao Y."/>
            <person name="Wang B."/>
            <person name="Wei X."/>
            <person name="Stein J.C."/>
            <person name="Glaubitz J.C."/>
            <person name="Lu F."/>
            <person name="Yu G."/>
            <person name="Liang C."/>
            <person name="Fengler K."/>
            <person name="Li B."/>
            <person name="Rafalski A."/>
            <person name="Schnable P.S."/>
            <person name="Ware D.H."/>
            <person name="Buckler E.S."/>
            <person name="Lai J."/>
        </authorList>
    </citation>
    <scope>NUCLEOTIDE SEQUENCE [LARGE SCALE GENOMIC DNA]</scope>
    <source>
        <tissue evidence="1">Seedling</tissue>
    </source>
</reference>
<dbReference type="Proteomes" id="UP000251960">
    <property type="component" value="Chromosome 7"/>
</dbReference>
<name>A0A3L6E3M0_MAIZE</name>
<comment type="caution">
    <text evidence="1">The sequence shown here is derived from an EMBL/GenBank/DDBJ whole genome shotgun (WGS) entry which is preliminary data.</text>
</comment>
<gene>
    <name evidence="1" type="ORF">Zm00014a_011302</name>
</gene>
<dbReference type="EMBL" id="NCVQ01000008">
    <property type="protein sequence ID" value="PWZ14777.1"/>
    <property type="molecule type" value="Genomic_DNA"/>
</dbReference>
<proteinExistence type="predicted"/>